<proteinExistence type="predicted"/>
<dbReference type="SMART" id="SM00220">
    <property type="entry name" value="S_TKc"/>
    <property type="match status" value="1"/>
</dbReference>
<dbReference type="EC" id="2.7.11.1" evidence="1"/>
<dbReference type="RefSeq" id="YP_010801469.1">
    <property type="nucleotide sequence ID" value="NC_076964.1"/>
</dbReference>
<dbReference type="EMBL" id="MT012704">
    <property type="protein sequence ID" value="QPI70180.1"/>
    <property type="molecule type" value="Genomic_DNA"/>
</dbReference>
<keyword evidence="2 11" id="KW-0723">Serine/threonine-protein kinase</keyword>
<evidence type="ECO:0000256" key="3">
    <source>
        <dbReference type="ARBA" id="ARBA00022679"/>
    </source>
</evidence>
<dbReference type="PANTHER" id="PTHR43671:SF98">
    <property type="entry name" value="SERINE_THREONINE-PROTEIN KINASE NEK11"/>
    <property type="match status" value="1"/>
</dbReference>
<keyword evidence="5 11" id="KW-0418">Kinase</keyword>
<organism evidence="11 12">
    <name type="scientific">Equid herpesvirus 6</name>
    <dbReference type="NCBI Taxonomy" id="173566"/>
    <lineage>
        <taxon>Viruses</taxon>
        <taxon>Duplodnaviria</taxon>
        <taxon>Heunggongvirae</taxon>
        <taxon>Peploviricota</taxon>
        <taxon>Herviviricetes</taxon>
        <taxon>Herpesvirales</taxon>
        <taxon>Orthoherpesviridae</taxon>
        <taxon>Alphaherpesvirinae</taxon>
        <taxon>Varicellovirus</taxon>
    </lineage>
</organism>
<dbReference type="GO" id="GO:0005524">
    <property type="term" value="F:ATP binding"/>
    <property type="evidence" value="ECO:0007669"/>
    <property type="project" value="UniProtKB-KW"/>
</dbReference>
<evidence type="ECO:0000256" key="5">
    <source>
        <dbReference type="ARBA" id="ARBA00022777"/>
    </source>
</evidence>
<dbReference type="InterPro" id="IPR000719">
    <property type="entry name" value="Prot_kinase_dom"/>
</dbReference>
<evidence type="ECO:0000256" key="2">
    <source>
        <dbReference type="ARBA" id="ARBA00022527"/>
    </source>
</evidence>
<keyword evidence="12" id="KW-1185">Reference proteome</keyword>
<comment type="catalytic activity">
    <reaction evidence="8">
        <text>L-seryl-[protein] + ATP = O-phospho-L-seryl-[protein] + ADP + H(+)</text>
        <dbReference type="Rhea" id="RHEA:17989"/>
        <dbReference type="Rhea" id="RHEA-COMP:9863"/>
        <dbReference type="Rhea" id="RHEA-COMP:11604"/>
        <dbReference type="ChEBI" id="CHEBI:15378"/>
        <dbReference type="ChEBI" id="CHEBI:29999"/>
        <dbReference type="ChEBI" id="CHEBI:30616"/>
        <dbReference type="ChEBI" id="CHEBI:83421"/>
        <dbReference type="ChEBI" id="CHEBI:456216"/>
        <dbReference type="EC" id="2.7.11.1"/>
    </reaction>
</comment>
<keyword evidence="3" id="KW-0808">Transferase</keyword>
<evidence type="ECO:0000256" key="6">
    <source>
        <dbReference type="ARBA" id="ARBA00022840"/>
    </source>
</evidence>
<dbReference type="InterPro" id="IPR008271">
    <property type="entry name" value="Ser/Thr_kinase_AS"/>
</dbReference>
<reference evidence="11" key="1">
    <citation type="journal article" date="2020" name="Emerg. Infect. Dis.">
        <title>Identification of a Novel alpha-herpesvirus Associated with Ulcerative Stomatitis in Donkeys.</title>
        <authorList>
            <person name="Martella V."/>
            <person name="Lanave G."/>
            <person name="Camero M."/>
            <person name="Larocca V."/>
            <person name="Lorusso E."/>
            <person name="Catella C."/>
            <person name="Capozza P."/>
            <person name="Tempesta M."/>
            <person name="Buonavoglia C."/>
        </authorList>
    </citation>
    <scope>NUCLEOTIDE SEQUENCE</scope>
    <source>
        <strain evidence="11">AsHV/Bari/2011/740</strain>
    </source>
</reference>
<dbReference type="KEGG" id="vg:80540178"/>
<name>A0A7S9VM75_9ALPH</name>
<keyword evidence="4" id="KW-0547">Nucleotide-binding</keyword>
<dbReference type="GO" id="GO:0004674">
    <property type="term" value="F:protein serine/threonine kinase activity"/>
    <property type="evidence" value="ECO:0007669"/>
    <property type="project" value="UniProtKB-KW"/>
</dbReference>
<dbReference type="GeneID" id="80540178"/>
<dbReference type="Proteomes" id="UP001143705">
    <property type="component" value="Segment"/>
</dbReference>
<evidence type="ECO:0000256" key="1">
    <source>
        <dbReference type="ARBA" id="ARBA00012513"/>
    </source>
</evidence>
<dbReference type="InterPro" id="IPR011009">
    <property type="entry name" value="Kinase-like_dom_sf"/>
</dbReference>
<evidence type="ECO:0000313" key="11">
    <source>
        <dbReference type="EMBL" id="QPI70180.1"/>
    </source>
</evidence>
<dbReference type="PANTHER" id="PTHR43671">
    <property type="entry name" value="SERINE/THREONINE-PROTEIN KINASE NEK"/>
    <property type="match status" value="1"/>
</dbReference>
<dbReference type="PROSITE" id="PS50011">
    <property type="entry name" value="PROTEIN_KINASE_DOM"/>
    <property type="match status" value="1"/>
</dbReference>
<protein>
    <recommendedName>
        <fullName evidence="1">non-specific serine/threonine protein kinase</fullName>
        <ecNumber evidence="1">2.7.11.1</ecNumber>
    </recommendedName>
</protein>
<dbReference type="Gene3D" id="1.10.510.10">
    <property type="entry name" value="Transferase(Phosphotransferase) domain 1"/>
    <property type="match status" value="1"/>
</dbReference>
<evidence type="ECO:0000259" key="10">
    <source>
        <dbReference type="PROSITE" id="PS50011"/>
    </source>
</evidence>
<evidence type="ECO:0000313" key="12">
    <source>
        <dbReference type="Proteomes" id="UP001143705"/>
    </source>
</evidence>
<dbReference type="Gene3D" id="3.30.200.20">
    <property type="entry name" value="Phosphorylase Kinase, domain 1"/>
    <property type="match status" value="1"/>
</dbReference>
<sequence>MEKRHRDHIVFGCCAGSDGDRSEVYAPMDTSLPPESPPARGGAVGGATSAAVGDDELYSDISDGELAYSDDDRASHGGDDDDDDLVPSRARAVEVAASFRYKVVKTLTPGSEGRVFVAQKEGGDETVVLKIGQKGTNLIEAMMLKNVEHRAVIRLLDTLAAGNITCMVLPHYRSDLYTFLTQRARAIPLDKALMVQRQVLEGLNYLHGRKIIHRDVKTENIFLNDFDRVCLADFGAARYPVDAPAELGVAGTVETNAPEVLARAKYNCKADIWSAGVVLFEMLAYPETLFDDASVEEGDAKSCKRQLIRMIATLKIHPDEFPPDRESKLFRNYIDYATRERRPGTRYVCMQRYSLPIDGEFMIHKMMTFDAAERPSAAELLAYPMLSNNRPCV</sequence>
<dbReference type="PROSITE" id="PS00108">
    <property type="entry name" value="PROTEIN_KINASE_ST"/>
    <property type="match status" value="1"/>
</dbReference>
<dbReference type="CDD" id="cd00180">
    <property type="entry name" value="PKc"/>
    <property type="match status" value="1"/>
</dbReference>
<comment type="catalytic activity">
    <reaction evidence="7">
        <text>L-threonyl-[protein] + ATP = O-phospho-L-threonyl-[protein] + ADP + H(+)</text>
        <dbReference type="Rhea" id="RHEA:46608"/>
        <dbReference type="Rhea" id="RHEA-COMP:11060"/>
        <dbReference type="Rhea" id="RHEA-COMP:11605"/>
        <dbReference type="ChEBI" id="CHEBI:15378"/>
        <dbReference type="ChEBI" id="CHEBI:30013"/>
        <dbReference type="ChEBI" id="CHEBI:30616"/>
        <dbReference type="ChEBI" id="CHEBI:61977"/>
        <dbReference type="ChEBI" id="CHEBI:456216"/>
        <dbReference type="EC" id="2.7.11.1"/>
    </reaction>
</comment>
<evidence type="ECO:0000256" key="7">
    <source>
        <dbReference type="ARBA" id="ARBA00047899"/>
    </source>
</evidence>
<dbReference type="InterPro" id="IPR050660">
    <property type="entry name" value="NEK_Ser/Thr_kinase"/>
</dbReference>
<accession>A0A7S9VM75</accession>
<dbReference type="SUPFAM" id="SSF56112">
    <property type="entry name" value="Protein kinase-like (PK-like)"/>
    <property type="match status" value="1"/>
</dbReference>
<feature type="domain" description="Protein kinase" evidence="10">
    <location>
        <begin position="101"/>
        <end position="386"/>
    </location>
</feature>
<dbReference type="Pfam" id="PF00069">
    <property type="entry name" value="Pkinase"/>
    <property type="match status" value="1"/>
</dbReference>
<keyword evidence="6" id="KW-0067">ATP-binding</keyword>
<evidence type="ECO:0000256" key="9">
    <source>
        <dbReference type="SAM" id="MobiDB-lite"/>
    </source>
</evidence>
<evidence type="ECO:0000256" key="8">
    <source>
        <dbReference type="ARBA" id="ARBA00048679"/>
    </source>
</evidence>
<evidence type="ECO:0000256" key="4">
    <source>
        <dbReference type="ARBA" id="ARBA00022741"/>
    </source>
</evidence>
<feature type="region of interest" description="Disordered" evidence="9">
    <location>
        <begin position="17"/>
        <end position="51"/>
    </location>
</feature>